<dbReference type="KEGG" id="hsd:SD1D_0242"/>
<keyword evidence="1" id="KW-0472">Membrane</keyword>
<dbReference type="RefSeq" id="WP_157893079.1">
    <property type="nucleotide sequence ID" value="NZ_LN879430.1"/>
</dbReference>
<organism evidence="2 3">
    <name type="scientific">Herbinix luporum</name>
    <dbReference type="NCBI Taxonomy" id="1679721"/>
    <lineage>
        <taxon>Bacteria</taxon>
        <taxon>Bacillati</taxon>
        <taxon>Bacillota</taxon>
        <taxon>Clostridia</taxon>
        <taxon>Lachnospirales</taxon>
        <taxon>Lachnospiraceae</taxon>
        <taxon>Herbinix</taxon>
    </lineage>
</organism>
<gene>
    <name evidence="2" type="ORF">SD1D_0242</name>
</gene>
<evidence type="ECO:0000256" key="1">
    <source>
        <dbReference type="SAM" id="Phobius"/>
    </source>
</evidence>
<dbReference type="AlphaFoldDB" id="A0A0K8J2U3"/>
<feature type="transmembrane region" description="Helical" evidence="1">
    <location>
        <begin position="51"/>
        <end position="72"/>
    </location>
</feature>
<accession>A0A0K8J2U3</accession>
<dbReference type="Proteomes" id="UP000196053">
    <property type="component" value="Chromosome I"/>
</dbReference>
<feature type="transmembrane region" description="Helical" evidence="1">
    <location>
        <begin position="6"/>
        <end position="26"/>
    </location>
</feature>
<name>A0A0K8J2U3_9FIRM</name>
<dbReference type="EMBL" id="LN879430">
    <property type="protein sequence ID" value="CUH91795.1"/>
    <property type="molecule type" value="Genomic_DNA"/>
</dbReference>
<keyword evidence="1" id="KW-1133">Transmembrane helix</keyword>
<protein>
    <submittedName>
        <fullName evidence="2">Putative membrane protein</fullName>
    </submittedName>
</protein>
<proteinExistence type="predicted"/>
<evidence type="ECO:0000313" key="3">
    <source>
        <dbReference type="Proteomes" id="UP000196053"/>
    </source>
</evidence>
<keyword evidence="3" id="KW-1185">Reference proteome</keyword>
<evidence type="ECO:0000313" key="2">
    <source>
        <dbReference type="EMBL" id="CUH91795.1"/>
    </source>
</evidence>
<reference evidence="3" key="1">
    <citation type="submission" date="2015-09" db="EMBL/GenBank/DDBJ databases">
        <authorList>
            <person name="Wibberg D."/>
        </authorList>
    </citation>
    <scope>NUCLEOTIDE SEQUENCE [LARGE SCALE GENOMIC DNA]</scope>
    <source>
        <strain evidence="3">SD1D</strain>
    </source>
</reference>
<keyword evidence="1" id="KW-0812">Transmembrane</keyword>
<sequence>MYGLELKWLTSLVIIFFATSTIYILIRGQKFDKHIFHEDGTLRKGAWKQMALPMGIVVISLIFVACVMFFSLKPSKISIMDDGLQIHGMYGNLYRWESIEQVQLKDTLPSIQLRTNGSAIGSKLKGHFKTKELGSVKLFVDADNPPFIYLYTDNGTVIFNLIDINETQALYQEILDKLSMQ</sequence>
<dbReference type="OrthoDB" id="2082701at2"/>